<comment type="caution">
    <text evidence="2">The sequence shown here is derived from an EMBL/GenBank/DDBJ whole genome shotgun (WGS) entry which is preliminary data.</text>
</comment>
<protein>
    <recommendedName>
        <fullName evidence="4">Protein kinase domain-containing protein</fullName>
    </recommendedName>
</protein>
<accession>A0A448XAG3</accession>
<dbReference type="Gene3D" id="3.30.200.20">
    <property type="entry name" value="Phosphorylase Kinase, domain 1"/>
    <property type="match status" value="1"/>
</dbReference>
<evidence type="ECO:0000256" key="1">
    <source>
        <dbReference type="PROSITE-ProRule" id="PRU10141"/>
    </source>
</evidence>
<dbReference type="Proteomes" id="UP000784294">
    <property type="component" value="Unassembled WGS sequence"/>
</dbReference>
<evidence type="ECO:0008006" key="4">
    <source>
        <dbReference type="Google" id="ProtNLM"/>
    </source>
</evidence>
<dbReference type="GO" id="GO:0005524">
    <property type="term" value="F:ATP binding"/>
    <property type="evidence" value="ECO:0007669"/>
    <property type="project" value="UniProtKB-UniRule"/>
</dbReference>
<proteinExistence type="predicted"/>
<dbReference type="AlphaFoldDB" id="A0A448XAG3"/>
<sequence>MRRRRPFGESLIRLFNCLSRQSRNLEAGDRLSLGSSKPKILKSGAINRDSANFDSSTGRPVTRQLPVFNNLRAYTSFFRTNSGIAEFLDPTDSTYLSDRIAPLLTYTLSDQTAREAQVQALGLLHAESSMDLSSKGSNTHSLQAVLTNCQVSVAEIGTTTAFHDSFSNFSRNYRLPTFLDDFPRNRLQLGVKLGEGAFGIVYKGLATDLPQRLGRSECAVKTLRCKPFSAASIT</sequence>
<reference evidence="2" key="1">
    <citation type="submission" date="2018-11" db="EMBL/GenBank/DDBJ databases">
        <authorList>
            <consortium name="Pathogen Informatics"/>
        </authorList>
    </citation>
    <scope>NUCLEOTIDE SEQUENCE</scope>
</reference>
<evidence type="ECO:0000313" key="2">
    <source>
        <dbReference type="EMBL" id="VEL32209.1"/>
    </source>
</evidence>
<keyword evidence="3" id="KW-1185">Reference proteome</keyword>
<name>A0A448XAG3_9PLAT</name>
<dbReference type="PROSITE" id="PS00107">
    <property type="entry name" value="PROTEIN_KINASE_ATP"/>
    <property type="match status" value="1"/>
</dbReference>
<feature type="binding site" evidence="1">
    <location>
        <position position="221"/>
    </location>
    <ligand>
        <name>ATP</name>
        <dbReference type="ChEBI" id="CHEBI:30616"/>
    </ligand>
</feature>
<dbReference type="InterPro" id="IPR017441">
    <property type="entry name" value="Protein_kinase_ATP_BS"/>
</dbReference>
<dbReference type="InterPro" id="IPR011009">
    <property type="entry name" value="Kinase-like_dom_sf"/>
</dbReference>
<keyword evidence="1" id="KW-0547">Nucleotide-binding</keyword>
<organism evidence="2 3">
    <name type="scientific">Protopolystoma xenopodis</name>
    <dbReference type="NCBI Taxonomy" id="117903"/>
    <lineage>
        <taxon>Eukaryota</taxon>
        <taxon>Metazoa</taxon>
        <taxon>Spiralia</taxon>
        <taxon>Lophotrochozoa</taxon>
        <taxon>Platyhelminthes</taxon>
        <taxon>Monogenea</taxon>
        <taxon>Polyopisthocotylea</taxon>
        <taxon>Polystomatidea</taxon>
        <taxon>Polystomatidae</taxon>
        <taxon>Protopolystoma</taxon>
    </lineage>
</organism>
<keyword evidence="1" id="KW-0067">ATP-binding</keyword>
<dbReference type="SUPFAM" id="SSF56112">
    <property type="entry name" value="Protein kinase-like (PK-like)"/>
    <property type="match status" value="1"/>
</dbReference>
<dbReference type="OrthoDB" id="5984265at2759"/>
<evidence type="ECO:0000313" key="3">
    <source>
        <dbReference type="Proteomes" id="UP000784294"/>
    </source>
</evidence>
<dbReference type="EMBL" id="CAAALY010131509">
    <property type="protein sequence ID" value="VEL32209.1"/>
    <property type="molecule type" value="Genomic_DNA"/>
</dbReference>
<gene>
    <name evidence="2" type="ORF">PXEA_LOCUS25649</name>
</gene>